<proteinExistence type="predicted"/>
<dbReference type="RefSeq" id="WP_096311239.1">
    <property type="nucleotide sequence ID" value="NZ_BAAAVX010000005.1"/>
</dbReference>
<evidence type="ECO:0000313" key="2">
    <source>
        <dbReference type="EMBL" id="QYL19157.1"/>
    </source>
</evidence>
<evidence type="ECO:0000313" key="3">
    <source>
        <dbReference type="Proteomes" id="UP000825367"/>
    </source>
</evidence>
<dbReference type="Proteomes" id="UP000825367">
    <property type="component" value="Chromosome"/>
</dbReference>
<reference evidence="2 3" key="1">
    <citation type="submission" date="2021-07" db="EMBL/GenBank/DDBJ databases">
        <title>Whole genome sequencing of non-tuberculosis mycobacteria type-strains.</title>
        <authorList>
            <person name="Igarashi Y."/>
            <person name="Osugi A."/>
            <person name="Mitarai S."/>
        </authorList>
    </citation>
    <scope>NUCLEOTIDE SEQUENCE [LARGE SCALE GENOMIC DNA]</scope>
    <source>
        <strain evidence="2 3">JCM 16370</strain>
    </source>
</reference>
<protein>
    <submittedName>
        <fullName evidence="2">Helix-turn-helix domain-containing protein</fullName>
    </submittedName>
</protein>
<organism evidence="2 3">
    <name type="scientific">Mycolicibacterium pallens</name>
    <dbReference type="NCBI Taxonomy" id="370524"/>
    <lineage>
        <taxon>Bacteria</taxon>
        <taxon>Bacillati</taxon>
        <taxon>Actinomycetota</taxon>
        <taxon>Actinomycetes</taxon>
        <taxon>Mycobacteriales</taxon>
        <taxon>Mycobacteriaceae</taxon>
        <taxon>Mycolicibacterium</taxon>
    </lineage>
</organism>
<feature type="domain" description="Helix-turn-helix" evidence="1">
    <location>
        <begin position="80"/>
        <end position="125"/>
    </location>
</feature>
<gene>
    <name evidence="2" type="ORF">K0O64_12090</name>
</gene>
<sequence length="130" mass="14192">MIERVSGVLLGPAEAQYLLDAFDVLLLDRHPTPPLADFIARLQRVAKLALSQENTPPSARKVDAQQDSSHIAQYDLVGSREAASILGCTQSNVRDLARRGRLPRHRAGRGWVYPAASVVALAEKRAALRS</sequence>
<keyword evidence="3" id="KW-1185">Reference proteome</keyword>
<dbReference type="InterPro" id="IPR041657">
    <property type="entry name" value="HTH_17"/>
</dbReference>
<evidence type="ECO:0000259" key="1">
    <source>
        <dbReference type="Pfam" id="PF12728"/>
    </source>
</evidence>
<accession>A0ABX8VMX6</accession>
<dbReference type="Pfam" id="PF12728">
    <property type="entry name" value="HTH_17"/>
    <property type="match status" value="1"/>
</dbReference>
<dbReference type="EMBL" id="CP080333">
    <property type="protein sequence ID" value="QYL19157.1"/>
    <property type="molecule type" value="Genomic_DNA"/>
</dbReference>
<name>A0ABX8VMX6_9MYCO</name>